<evidence type="ECO:0000256" key="1">
    <source>
        <dbReference type="SAM" id="MobiDB-lite"/>
    </source>
</evidence>
<dbReference type="EMBL" id="LCHP01000005">
    <property type="protein sequence ID" value="KKT36583.1"/>
    <property type="molecule type" value="Genomic_DNA"/>
</dbReference>
<organism evidence="2 3">
    <name type="scientific">Candidatus Nomurabacteria bacterium GW2011_GWB1_44_12</name>
    <dbReference type="NCBI Taxonomy" id="1618748"/>
    <lineage>
        <taxon>Bacteria</taxon>
        <taxon>Candidatus Nomuraibacteriota</taxon>
    </lineage>
</organism>
<proteinExistence type="predicted"/>
<sequence length="110" mass="12535">MEPRDADTNESAMADLMRSSGATEDKLHYGKKDNQGKPHDVVEVGHPFVAKMERNAVKFNQLYRVFKQTEGESAMNLWRFGGQSNLSRTKEVRRVKREIAKLSKPNLKGD</sequence>
<feature type="region of interest" description="Disordered" evidence="1">
    <location>
        <begin position="1"/>
        <end position="41"/>
    </location>
</feature>
<protein>
    <submittedName>
        <fullName evidence="2">Uncharacterized protein</fullName>
    </submittedName>
</protein>
<evidence type="ECO:0000313" key="3">
    <source>
        <dbReference type="Proteomes" id="UP000033815"/>
    </source>
</evidence>
<name>A0A837I954_9BACT</name>
<feature type="compositionally biased region" description="Basic and acidic residues" evidence="1">
    <location>
        <begin position="23"/>
        <end position="41"/>
    </location>
</feature>
<reference evidence="2 3" key="1">
    <citation type="journal article" date="2015" name="Nature">
        <title>rRNA introns, odd ribosomes, and small enigmatic genomes across a large radiation of phyla.</title>
        <authorList>
            <person name="Brown C.T."/>
            <person name="Hug L.A."/>
            <person name="Thomas B.C."/>
            <person name="Sharon I."/>
            <person name="Castelle C.J."/>
            <person name="Singh A."/>
            <person name="Wilkins M.J."/>
            <person name="Williams K.H."/>
            <person name="Banfield J.F."/>
        </authorList>
    </citation>
    <scope>NUCLEOTIDE SEQUENCE [LARGE SCALE GENOMIC DNA]</scope>
</reference>
<evidence type="ECO:0000313" key="2">
    <source>
        <dbReference type="EMBL" id="KKT36583.1"/>
    </source>
</evidence>
<dbReference type="Proteomes" id="UP000033815">
    <property type="component" value="Unassembled WGS sequence"/>
</dbReference>
<gene>
    <name evidence="2" type="ORF">UW25_C0005G0065</name>
</gene>
<dbReference type="AlphaFoldDB" id="A0A837I954"/>
<accession>A0A837I954</accession>
<comment type="caution">
    <text evidence="2">The sequence shown here is derived from an EMBL/GenBank/DDBJ whole genome shotgun (WGS) entry which is preliminary data.</text>
</comment>